<evidence type="ECO:0000313" key="3">
    <source>
        <dbReference type="Proteomes" id="UP000199400"/>
    </source>
</evidence>
<organism evidence="2 3">
    <name type="scientific">Nannocystis exedens</name>
    <dbReference type="NCBI Taxonomy" id="54"/>
    <lineage>
        <taxon>Bacteria</taxon>
        <taxon>Pseudomonadati</taxon>
        <taxon>Myxococcota</taxon>
        <taxon>Polyangia</taxon>
        <taxon>Nannocystales</taxon>
        <taxon>Nannocystaceae</taxon>
        <taxon>Nannocystis</taxon>
    </lineage>
</organism>
<keyword evidence="1" id="KW-0732">Signal</keyword>
<dbReference type="Proteomes" id="UP000199400">
    <property type="component" value="Unassembled WGS sequence"/>
</dbReference>
<reference evidence="3" key="1">
    <citation type="submission" date="2016-10" db="EMBL/GenBank/DDBJ databases">
        <authorList>
            <person name="Varghese N."/>
            <person name="Submissions S."/>
        </authorList>
    </citation>
    <scope>NUCLEOTIDE SEQUENCE [LARGE SCALE GENOMIC DNA]</scope>
    <source>
        <strain evidence="3">ATCC 25963</strain>
    </source>
</reference>
<feature type="chain" id="PRO_5011509795" description="CVNH domain-containing protein" evidence="1">
    <location>
        <begin position="21"/>
        <end position="121"/>
    </location>
</feature>
<evidence type="ECO:0008006" key="4">
    <source>
        <dbReference type="Google" id="ProtNLM"/>
    </source>
</evidence>
<dbReference type="AlphaFoldDB" id="A0A1I2J9Z1"/>
<feature type="signal peptide" evidence="1">
    <location>
        <begin position="1"/>
        <end position="20"/>
    </location>
</feature>
<dbReference type="EMBL" id="FOMX01000164">
    <property type="protein sequence ID" value="SFF51119.1"/>
    <property type="molecule type" value="Genomic_DNA"/>
</dbReference>
<evidence type="ECO:0000313" key="2">
    <source>
        <dbReference type="EMBL" id="SFF51119.1"/>
    </source>
</evidence>
<dbReference type="PROSITE" id="PS51257">
    <property type="entry name" value="PROKAR_LIPOPROTEIN"/>
    <property type="match status" value="1"/>
</dbReference>
<evidence type="ECO:0000256" key="1">
    <source>
        <dbReference type="SAM" id="SignalP"/>
    </source>
</evidence>
<proteinExistence type="predicted"/>
<gene>
    <name evidence="2" type="ORF">SAMN02745121_09241</name>
</gene>
<protein>
    <recommendedName>
        <fullName evidence="4">CVNH domain-containing protein</fullName>
    </recommendedName>
</protein>
<accession>A0A1I2J9Z1</accession>
<sequence>MRIGKIAQVMALAVGCTRQAAVEAPKPAAPVASTPESRTTVESSCWLSLCKGHTLITCRSGKYTTIDCQEHCRSWNRDRTSIDETPLWEGTCGEWNGEATCTCCDVREPECAAKLGPRQPS</sequence>
<keyword evidence="3" id="KW-1185">Reference proteome</keyword>
<name>A0A1I2J9Z1_9BACT</name>